<dbReference type="RefSeq" id="WP_149122373.1">
    <property type="nucleotide sequence ID" value="NZ_VTFL01000001.1"/>
</dbReference>
<dbReference type="InterPro" id="IPR006076">
    <property type="entry name" value="FAD-dep_OxRdtase"/>
</dbReference>
<sequence>MYDVIIIGGGIVGALIARELSFYNLSLLLLEKESDVAMGATKANSAIVHAGYDPIPDTLKAKTNVEGNKLYKNLCEELGVPFKRIGAFVLAFNEEELKILMELKERGIKNGVPELYILKREEILSREPNINKDVKYALFAPTSGITNPFLLTINAIENAIENGLSIKLNEEVIDIKKEESVYQVITDKNTYLTKYIINCAGINSDKIIKMLDPDYPFEITPRKGEYLVLDKKAKDFVKSTIFHVPTKKGKGVLITPTVEGNILIGPNAEEIQEKEDKSTTLEGLYEVKEKARKYCENIPFHLVINTFAGIRASSTHKDFFVEEIPEFKNILHIAGIDSPGITSAPSLAKMALNWLMEKEKITPKKNIKKTINKISFKDLSDEEKERLIKEDPRWGHIICRCEHVSEMEIISAIHSNLPATTLEAIRKRTRAGMGRCQGAFCGYHIMKILSEELNLPLTKITFKGNKSYMVKMENKARWKYVKRS</sequence>
<evidence type="ECO:0000259" key="1">
    <source>
        <dbReference type="Pfam" id="PF01266"/>
    </source>
</evidence>
<name>A0A7C3KPW6_DICTH</name>
<proteinExistence type="predicted"/>
<reference evidence="3" key="1">
    <citation type="journal article" date="2020" name="mSystems">
        <title>Genome- and Community-Level Interaction Insights into Carbon Utilization and Element Cycling Functions of Hydrothermarchaeota in Hydrothermal Sediment.</title>
        <authorList>
            <person name="Zhou Z."/>
            <person name="Liu Y."/>
            <person name="Xu W."/>
            <person name="Pan J."/>
            <person name="Luo Z.H."/>
            <person name="Li M."/>
        </authorList>
    </citation>
    <scope>NUCLEOTIDE SEQUENCE [LARGE SCALE GENOMIC DNA]</scope>
    <source>
        <strain evidence="3">SpSt-70</strain>
    </source>
</reference>
<dbReference type="SUPFAM" id="SSF51905">
    <property type="entry name" value="FAD/NAD(P)-binding domain"/>
    <property type="match status" value="1"/>
</dbReference>
<dbReference type="Gene3D" id="3.30.9.10">
    <property type="entry name" value="D-Amino Acid Oxidase, subunit A, domain 2"/>
    <property type="match status" value="1"/>
</dbReference>
<dbReference type="InterPro" id="IPR036188">
    <property type="entry name" value="FAD/NAD-bd_sf"/>
</dbReference>
<dbReference type="PANTHER" id="PTHR42720:SF1">
    <property type="entry name" value="GLYCEROL 3-PHOSPHATE OXIDASE"/>
    <property type="match status" value="1"/>
</dbReference>
<evidence type="ECO:0000313" key="3">
    <source>
        <dbReference type="EMBL" id="HGK24647.1"/>
    </source>
</evidence>
<evidence type="ECO:0000259" key="2">
    <source>
        <dbReference type="Pfam" id="PF04324"/>
    </source>
</evidence>
<dbReference type="SUPFAM" id="SSF54373">
    <property type="entry name" value="FAD-linked reductases, C-terminal domain"/>
    <property type="match status" value="1"/>
</dbReference>
<dbReference type="Gene3D" id="3.50.50.60">
    <property type="entry name" value="FAD/NAD(P)-binding domain"/>
    <property type="match status" value="1"/>
</dbReference>
<comment type="caution">
    <text evidence="3">The sequence shown here is derived from an EMBL/GenBank/DDBJ whole genome shotgun (WGS) entry which is preliminary data.</text>
</comment>
<organism evidence="3">
    <name type="scientific">Dictyoglomus thermophilum</name>
    <dbReference type="NCBI Taxonomy" id="14"/>
    <lineage>
        <taxon>Bacteria</taxon>
        <taxon>Pseudomonadati</taxon>
        <taxon>Dictyoglomota</taxon>
        <taxon>Dictyoglomia</taxon>
        <taxon>Dictyoglomales</taxon>
        <taxon>Dictyoglomaceae</taxon>
        <taxon>Dictyoglomus</taxon>
    </lineage>
</organism>
<feature type="domain" description="BFD-like [2Fe-2S]-binding" evidence="2">
    <location>
        <begin position="397"/>
        <end position="451"/>
    </location>
</feature>
<accession>A0A7C3KPW6</accession>
<dbReference type="Pfam" id="PF04324">
    <property type="entry name" value="Fer2_BFD"/>
    <property type="match status" value="1"/>
</dbReference>
<dbReference type="InterPro" id="IPR052745">
    <property type="entry name" value="G3P_Oxidase/Oxidoreductase"/>
</dbReference>
<dbReference type="Pfam" id="PF01266">
    <property type="entry name" value="DAO"/>
    <property type="match status" value="1"/>
</dbReference>
<dbReference type="AlphaFoldDB" id="A0A7C3KPW6"/>
<gene>
    <name evidence="3" type="ORF">ENU78_09530</name>
</gene>
<feature type="domain" description="FAD dependent oxidoreductase" evidence="1">
    <location>
        <begin position="3"/>
        <end position="351"/>
    </location>
</feature>
<dbReference type="EMBL" id="DTDV01000023">
    <property type="protein sequence ID" value="HGK24647.1"/>
    <property type="molecule type" value="Genomic_DNA"/>
</dbReference>
<dbReference type="Gene3D" id="1.10.10.1100">
    <property type="entry name" value="BFD-like [2Fe-2S]-binding domain"/>
    <property type="match status" value="1"/>
</dbReference>
<dbReference type="InterPro" id="IPR041854">
    <property type="entry name" value="BFD-like_2Fe2S-bd_dom_sf"/>
</dbReference>
<dbReference type="PANTHER" id="PTHR42720">
    <property type="entry name" value="GLYCEROL-3-PHOSPHATE DEHYDROGENASE"/>
    <property type="match status" value="1"/>
</dbReference>
<dbReference type="InterPro" id="IPR007419">
    <property type="entry name" value="BFD-like_2Fe2S-bd_dom"/>
</dbReference>
<protein>
    <submittedName>
        <fullName evidence="3">FAD/NAD(P)-binding oxidoreductase</fullName>
    </submittedName>
</protein>
<dbReference type="CDD" id="cd19946">
    <property type="entry name" value="GlpA-like_Fer2_BFD-like"/>
    <property type="match status" value="1"/>
</dbReference>